<feature type="transmembrane region" description="Helical" evidence="1">
    <location>
        <begin position="82"/>
        <end position="102"/>
    </location>
</feature>
<dbReference type="STRING" id="266779.Meso_3048"/>
<keyword evidence="1" id="KW-0472">Membrane</keyword>
<accession>Q11DV5</accession>
<gene>
    <name evidence="3" type="ordered locus">Meso_3048</name>
</gene>
<reference evidence="3" key="1">
    <citation type="submission" date="2006-06" db="EMBL/GenBank/DDBJ databases">
        <title>Complete sequence of chromosome of Chelativorans sp. BNC1.</title>
        <authorList>
            <consortium name="US DOE Joint Genome Institute"/>
            <person name="Copeland A."/>
            <person name="Lucas S."/>
            <person name="Lapidus A."/>
            <person name="Barry K."/>
            <person name="Detter J.C."/>
            <person name="Glavina del Rio T."/>
            <person name="Hammon N."/>
            <person name="Israni S."/>
            <person name="Dalin E."/>
            <person name="Tice H."/>
            <person name="Pitluck S."/>
            <person name="Chertkov O."/>
            <person name="Brettin T."/>
            <person name="Bruce D."/>
            <person name="Han C."/>
            <person name="Tapia R."/>
            <person name="Gilna P."/>
            <person name="Schmutz J."/>
            <person name="Larimer F."/>
            <person name="Land M."/>
            <person name="Hauser L."/>
            <person name="Kyrpides N."/>
            <person name="Mikhailova N."/>
            <person name="Richardson P."/>
        </authorList>
    </citation>
    <scope>NUCLEOTIDE SEQUENCE</scope>
    <source>
        <strain evidence="3">BNC1</strain>
    </source>
</reference>
<dbReference type="KEGG" id="mes:Meso_3048"/>
<feature type="domain" description="DUF1468" evidence="2">
    <location>
        <begin position="14"/>
        <end position="159"/>
    </location>
</feature>
<organism evidence="3">
    <name type="scientific">Chelativorans sp. (strain BNC1)</name>
    <dbReference type="NCBI Taxonomy" id="266779"/>
    <lineage>
        <taxon>Bacteria</taxon>
        <taxon>Pseudomonadati</taxon>
        <taxon>Pseudomonadota</taxon>
        <taxon>Alphaproteobacteria</taxon>
        <taxon>Hyphomicrobiales</taxon>
        <taxon>Phyllobacteriaceae</taxon>
        <taxon>Chelativorans</taxon>
    </lineage>
</organism>
<sequence precursor="true">MTRRLLRESTPALLFMLVVCAVAAAAIHASMAIPPAVYERIGSGAFPMALGVLALGLVGLKALSFLMAGGAQEEVESEAGPATAHSAAKAFGALALITAYFATFALPAVPFTLATSAFTFLMFVFLTGERRIPVLAAALISSVLFAFLVHYVFTSFFYVDI</sequence>
<evidence type="ECO:0000256" key="1">
    <source>
        <dbReference type="SAM" id="Phobius"/>
    </source>
</evidence>
<dbReference type="EMBL" id="CP000390">
    <property type="protein sequence ID" value="ABG64420.1"/>
    <property type="molecule type" value="Genomic_DNA"/>
</dbReference>
<keyword evidence="1" id="KW-1133">Transmembrane helix</keyword>
<keyword evidence="1" id="KW-0812">Transmembrane</keyword>
<evidence type="ECO:0000313" key="3">
    <source>
        <dbReference type="EMBL" id="ABG64420.1"/>
    </source>
</evidence>
<protein>
    <recommendedName>
        <fullName evidence="2">DUF1468 domain-containing protein</fullName>
    </recommendedName>
</protein>
<feature type="transmembrane region" description="Helical" evidence="1">
    <location>
        <begin position="134"/>
        <end position="159"/>
    </location>
</feature>
<dbReference type="AlphaFoldDB" id="Q11DV5"/>
<evidence type="ECO:0000259" key="2">
    <source>
        <dbReference type="Pfam" id="PF07331"/>
    </source>
</evidence>
<feature type="transmembrane region" description="Helical" evidence="1">
    <location>
        <begin position="48"/>
        <end position="70"/>
    </location>
</feature>
<proteinExistence type="predicted"/>
<name>Q11DV5_CHESB</name>
<dbReference type="Pfam" id="PF07331">
    <property type="entry name" value="TctB"/>
    <property type="match status" value="1"/>
</dbReference>
<dbReference type="HOGENOM" id="CLU_1640763_0_0_5"/>
<dbReference type="eggNOG" id="ENOG502ZGZP">
    <property type="taxonomic scope" value="Bacteria"/>
</dbReference>
<dbReference type="InterPro" id="IPR009936">
    <property type="entry name" value="DUF1468"/>
</dbReference>